<dbReference type="RefSeq" id="WP_276267861.1">
    <property type="nucleotide sequence ID" value="NZ_JARJLM010000532.1"/>
</dbReference>
<name>A0ABT6AZP6_9BURK</name>
<protein>
    <submittedName>
        <fullName evidence="1">Uncharacterized protein</fullName>
    </submittedName>
</protein>
<comment type="caution">
    <text evidence="1">The sequence shown here is derived from an EMBL/GenBank/DDBJ whole genome shotgun (WGS) entry which is preliminary data.</text>
</comment>
<proteinExistence type="predicted"/>
<dbReference type="EMBL" id="JARJLM010000532">
    <property type="protein sequence ID" value="MDF3837732.1"/>
    <property type="molecule type" value="Genomic_DNA"/>
</dbReference>
<organism evidence="1 2">
    <name type="scientific">Cupriavidus basilensis</name>
    <dbReference type="NCBI Taxonomy" id="68895"/>
    <lineage>
        <taxon>Bacteria</taxon>
        <taxon>Pseudomonadati</taxon>
        <taxon>Pseudomonadota</taxon>
        <taxon>Betaproteobacteria</taxon>
        <taxon>Burkholderiales</taxon>
        <taxon>Burkholderiaceae</taxon>
        <taxon>Cupriavidus</taxon>
    </lineage>
</organism>
<accession>A0ABT6AZP6</accession>
<evidence type="ECO:0000313" key="2">
    <source>
        <dbReference type="Proteomes" id="UP001216674"/>
    </source>
</evidence>
<evidence type="ECO:0000313" key="1">
    <source>
        <dbReference type="EMBL" id="MDF3837732.1"/>
    </source>
</evidence>
<sequence length="42" mass="4586">MNELAAYLLRLAEKAFEAAIELSDTWIACLMTAAPLIAKFDG</sequence>
<keyword evidence="2" id="KW-1185">Reference proteome</keyword>
<gene>
    <name evidence="1" type="ORF">P3W85_33080</name>
</gene>
<reference evidence="1 2" key="1">
    <citation type="submission" date="2023-03" db="EMBL/GenBank/DDBJ databases">
        <title>Draft assemblies of triclosan tolerant bacteria isolated from returned activated sludge.</title>
        <authorList>
            <person name="Van Hamelsveld S."/>
        </authorList>
    </citation>
    <scope>NUCLEOTIDE SEQUENCE [LARGE SCALE GENOMIC DNA]</scope>
    <source>
        <strain evidence="1 2">GW210010_S58</strain>
    </source>
</reference>
<dbReference type="Proteomes" id="UP001216674">
    <property type="component" value="Unassembled WGS sequence"/>
</dbReference>